<dbReference type="Pfam" id="PF07676">
    <property type="entry name" value="PD40"/>
    <property type="match status" value="1"/>
</dbReference>
<dbReference type="PANTHER" id="PTHR36842:SF1">
    <property type="entry name" value="PROTEIN TOLB"/>
    <property type="match status" value="1"/>
</dbReference>
<comment type="caution">
    <text evidence="2">The sequence shown here is derived from an EMBL/GenBank/DDBJ whole genome shotgun (WGS) entry which is preliminary data.</text>
</comment>
<accession>X1D8J0</accession>
<evidence type="ECO:0000256" key="1">
    <source>
        <dbReference type="ARBA" id="ARBA00009820"/>
    </source>
</evidence>
<dbReference type="Gene3D" id="2.120.10.30">
    <property type="entry name" value="TolB, C-terminal domain"/>
    <property type="match status" value="1"/>
</dbReference>
<dbReference type="EMBL" id="BART01023190">
    <property type="protein sequence ID" value="GAH04610.1"/>
    <property type="molecule type" value="Genomic_DNA"/>
</dbReference>
<sequence>VSPETGQSTGTPRKLLDGKYRFQSNVNWSPDSKEFVFSRRDENITDDIWAISVNDGSLTKITSTPGCNDDAPTWSPDGKTIAYGRWEESPSLWLSSVDGKNKRKIIDTEHRCIPIWAPDGQWILLDERPWLIRLADKKDFPLTIPDEVGSFFSWSIDTKKMLFYRPSYDYRSVLKVVSSTGGPILELGKQVTLWPYEHFWSTDSNIIITTGEDKEGNPVFWIIPLGQGEPMPLKLDVQIEKPMPLCLSRDFKLLTFSNVINDETEDLWIVPISLEEGRTIGPAVKVF</sequence>
<dbReference type="PANTHER" id="PTHR36842">
    <property type="entry name" value="PROTEIN TOLB HOMOLOG"/>
    <property type="match status" value="1"/>
</dbReference>
<reference evidence="2" key="1">
    <citation type="journal article" date="2014" name="Front. Microbiol.">
        <title>High frequency of phylogenetically diverse reductive dehalogenase-homologous genes in deep subseafloor sedimentary metagenomes.</title>
        <authorList>
            <person name="Kawai M."/>
            <person name="Futagami T."/>
            <person name="Toyoda A."/>
            <person name="Takaki Y."/>
            <person name="Nishi S."/>
            <person name="Hori S."/>
            <person name="Arai W."/>
            <person name="Tsubouchi T."/>
            <person name="Morono Y."/>
            <person name="Uchiyama I."/>
            <person name="Ito T."/>
            <person name="Fujiyama A."/>
            <person name="Inagaki F."/>
            <person name="Takami H."/>
        </authorList>
    </citation>
    <scope>NUCLEOTIDE SEQUENCE</scope>
    <source>
        <strain evidence="2">Expedition CK06-06</strain>
    </source>
</reference>
<evidence type="ECO:0008006" key="3">
    <source>
        <dbReference type="Google" id="ProtNLM"/>
    </source>
</evidence>
<dbReference type="SUPFAM" id="SSF82171">
    <property type="entry name" value="DPP6 N-terminal domain-like"/>
    <property type="match status" value="1"/>
</dbReference>
<evidence type="ECO:0000313" key="2">
    <source>
        <dbReference type="EMBL" id="GAH04610.1"/>
    </source>
</evidence>
<organism evidence="2">
    <name type="scientific">marine sediment metagenome</name>
    <dbReference type="NCBI Taxonomy" id="412755"/>
    <lineage>
        <taxon>unclassified sequences</taxon>
        <taxon>metagenomes</taxon>
        <taxon>ecological metagenomes</taxon>
    </lineage>
</organism>
<protein>
    <recommendedName>
        <fullName evidence="3">Dipeptidylpeptidase IV N-terminal domain-containing protein</fullName>
    </recommendedName>
</protein>
<dbReference type="InterPro" id="IPR011659">
    <property type="entry name" value="WD40"/>
</dbReference>
<feature type="non-terminal residue" evidence="2">
    <location>
        <position position="287"/>
    </location>
</feature>
<dbReference type="AlphaFoldDB" id="X1D8J0"/>
<feature type="non-terminal residue" evidence="2">
    <location>
        <position position="1"/>
    </location>
</feature>
<comment type="similarity">
    <text evidence="1">Belongs to the TolB family.</text>
</comment>
<gene>
    <name evidence="2" type="ORF">S01H4_42255</name>
</gene>
<name>X1D8J0_9ZZZZ</name>
<proteinExistence type="inferred from homology"/>
<dbReference type="InterPro" id="IPR011042">
    <property type="entry name" value="6-blade_b-propeller_TolB-like"/>
</dbReference>